<dbReference type="RefSeq" id="WP_181601341.1">
    <property type="nucleotide sequence ID" value="NZ_CP059378.1"/>
</dbReference>
<dbReference type="PANTHER" id="PTHR46401:SF8">
    <property type="entry name" value="BLL6006 PROTEIN"/>
    <property type="match status" value="1"/>
</dbReference>
<dbReference type="EMBL" id="CP059378">
    <property type="protein sequence ID" value="QLY79118.1"/>
    <property type="molecule type" value="Genomic_DNA"/>
</dbReference>
<dbReference type="AlphaFoldDB" id="A0A7D7A287"/>
<organism evidence="2 3">
    <name type="scientific">Clostridium intestinale</name>
    <dbReference type="NCBI Taxonomy" id="36845"/>
    <lineage>
        <taxon>Bacteria</taxon>
        <taxon>Bacillati</taxon>
        <taxon>Bacillota</taxon>
        <taxon>Clostridia</taxon>
        <taxon>Eubacteriales</taxon>
        <taxon>Clostridiaceae</taxon>
        <taxon>Clostridium</taxon>
    </lineage>
</organism>
<proteinExistence type="predicted"/>
<dbReference type="KEGG" id="cint:HZF06_18835"/>
<sequence>MVNKTVLFRMDGDKSWIAQVYYVKNILFSILNSDNAKDINIVILTTENNYDSIKSYEKYKNVKIVKYNRSKLNLFIEKVSKKLFKRPINIELLTQVNRYEVDYIYPITDYPYLGLKNKCIYWIPDFQHINLPQMFSEKEIKERNDLFSYMIKSNNKLVLSSNDTFKVLKENYNQVNAEIEVVPFISNISDELSEITEERFNKIKEKYKIEEKFIFVPNQFWKHKDHITVFKAIKYIKETYKENIKFIFTGSKSDYRNKDYFNTLVEYIKENDIEDSINILGFIDRIDQLTLMAYSQFIIQPSLYEGWSTVVEDAKSLKKKIILSNIEVHIDQKNDVCIYFEKSNYKDLALKIMDNIDKECEFCNKGNHFKNSKYDKNNLANLILR</sequence>
<evidence type="ECO:0000259" key="1">
    <source>
        <dbReference type="Pfam" id="PF00534"/>
    </source>
</evidence>
<dbReference type="SUPFAM" id="SSF53756">
    <property type="entry name" value="UDP-Glycosyltransferase/glycogen phosphorylase"/>
    <property type="match status" value="1"/>
</dbReference>
<accession>A0A7D7A287</accession>
<evidence type="ECO:0000313" key="3">
    <source>
        <dbReference type="Proteomes" id="UP000512286"/>
    </source>
</evidence>
<dbReference type="Gene3D" id="3.40.50.2000">
    <property type="entry name" value="Glycogen Phosphorylase B"/>
    <property type="match status" value="2"/>
</dbReference>
<protein>
    <submittedName>
        <fullName evidence="2">Glycosyltransferase</fullName>
    </submittedName>
</protein>
<feature type="domain" description="Glycosyl transferase family 1" evidence="1">
    <location>
        <begin position="202"/>
        <end position="361"/>
    </location>
</feature>
<gene>
    <name evidence="2" type="ORF">HZF06_18835</name>
</gene>
<evidence type="ECO:0000313" key="2">
    <source>
        <dbReference type="EMBL" id="QLY79118.1"/>
    </source>
</evidence>
<dbReference type="InterPro" id="IPR001296">
    <property type="entry name" value="Glyco_trans_1"/>
</dbReference>
<reference evidence="2 3" key="1">
    <citation type="submission" date="2020-07" db="EMBL/GenBank/DDBJ databases">
        <title>Electron transfer.</title>
        <authorList>
            <person name="Huang L."/>
            <person name="Liu X."/>
            <person name="Zhou S."/>
        </authorList>
    </citation>
    <scope>NUCLEOTIDE SEQUENCE [LARGE SCALE GENOMIC DNA]</scope>
    <source>
        <strain evidence="2 3">Lx1</strain>
    </source>
</reference>
<keyword evidence="2" id="KW-0808">Transferase</keyword>
<dbReference type="Pfam" id="PF00534">
    <property type="entry name" value="Glycos_transf_1"/>
    <property type="match status" value="1"/>
</dbReference>
<dbReference type="GO" id="GO:0016757">
    <property type="term" value="F:glycosyltransferase activity"/>
    <property type="evidence" value="ECO:0007669"/>
    <property type="project" value="InterPro"/>
</dbReference>
<dbReference type="PANTHER" id="PTHR46401">
    <property type="entry name" value="GLYCOSYLTRANSFERASE WBBK-RELATED"/>
    <property type="match status" value="1"/>
</dbReference>
<dbReference type="Proteomes" id="UP000512286">
    <property type="component" value="Chromosome"/>
</dbReference>
<name>A0A7D7A287_9CLOT</name>